<dbReference type="Pfam" id="PF13358">
    <property type="entry name" value="DDE_3"/>
    <property type="match status" value="1"/>
</dbReference>
<keyword evidence="10" id="KW-1185">Reference proteome</keyword>
<dbReference type="InterPro" id="IPR027534">
    <property type="entry name" value="Ribosomal_P1/P2"/>
</dbReference>
<dbReference type="InterPro" id="IPR038716">
    <property type="entry name" value="P1/P2_N_sf"/>
</dbReference>
<evidence type="ECO:0000313" key="9">
    <source>
        <dbReference type="EMBL" id="GBM28006.1"/>
    </source>
</evidence>
<feature type="compositionally biased region" description="Low complexity" evidence="7">
    <location>
        <begin position="254"/>
        <end position="272"/>
    </location>
</feature>
<dbReference type="HAMAP" id="MF_01478">
    <property type="entry name" value="Ribosomal_L12_arch"/>
    <property type="match status" value="1"/>
</dbReference>
<dbReference type="GO" id="GO:0003676">
    <property type="term" value="F:nucleic acid binding"/>
    <property type="evidence" value="ECO:0007669"/>
    <property type="project" value="InterPro"/>
</dbReference>
<keyword evidence="4" id="KW-0687">Ribonucleoprotein</keyword>
<comment type="similarity">
    <text evidence="2">Belongs to the eukaryotic ribosomal protein P1/P2 family.</text>
</comment>
<evidence type="ECO:0000256" key="3">
    <source>
        <dbReference type="ARBA" id="ARBA00022980"/>
    </source>
</evidence>
<dbReference type="CDD" id="cd05833">
    <property type="entry name" value="Ribosomal_P2"/>
    <property type="match status" value="1"/>
</dbReference>
<protein>
    <recommendedName>
        <fullName evidence="5">Large ribosomal subunit protein P2</fullName>
    </recommendedName>
    <alternativeName>
        <fullName evidence="6">60S acidic ribosomal protein P2</fullName>
    </alternativeName>
</protein>
<dbReference type="GO" id="GO:0003735">
    <property type="term" value="F:structural constituent of ribosome"/>
    <property type="evidence" value="ECO:0007669"/>
    <property type="project" value="InterPro"/>
</dbReference>
<name>A0A4Y2EIB0_ARAVE</name>
<accession>A0A4Y2EIB0</accession>
<evidence type="ECO:0000256" key="5">
    <source>
        <dbReference type="ARBA" id="ARBA00035301"/>
    </source>
</evidence>
<dbReference type="AlphaFoldDB" id="A0A4Y2EIB0"/>
<dbReference type="OrthoDB" id="1227494at2759"/>
<dbReference type="GO" id="GO:0022625">
    <property type="term" value="C:cytosolic large ribosomal subunit"/>
    <property type="evidence" value="ECO:0007669"/>
    <property type="project" value="InterPro"/>
</dbReference>
<feature type="region of interest" description="Disordered" evidence="7">
    <location>
        <begin position="253"/>
        <end position="306"/>
    </location>
</feature>
<dbReference type="EMBL" id="BGPR01000600">
    <property type="protein sequence ID" value="GBM28006.1"/>
    <property type="molecule type" value="Genomic_DNA"/>
</dbReference>
<dbReference type="InterPro" id="IPR036397">
    <property type="entry name" value="RNaseH_sf"/>
</dbReference>
<evidence type="ECO:0000256" key="2">
    <source>
        <dbReference type="ARBA" id="ARBA00005436"/>
    </source>
</evidence>
<comment type="caution">
    <text evidence="9">The sequence shown here is derived from an EMBL/GenBank/DDBJ whole genome shotgun (WGS) entry which is preliminary data.</text>
</comment>
<sequence length="306" mass="33965">MFSDESRFSLHSDSRRTFIWRAPGTRYHQENTIERHRYGGAGWLVWGGIILGSRTDLHVQSVTMTGHIYRDVILEQHVRLFRGAMGAEFLFTDDNARPHRANIVDECLQSEDITRMDWPAYSPDLNPIEHVWDMLGRRIAARQPPPTCLPELRRALLDEWCNIPQDQIDNLILSMPRRLSELVSCPLRLKSMRYLAAYMLASLGGNKNPSEKDIEKILSSVGIEVDKERSKKVVSELSGKDINEIIAAGKSKLASMPAGGAVAVSSGGAPAAAGGGSASPAKEDKKEAKKEESDESDDDMGFGLFD</sequence>
<dbReference type="InterPro" id="IPR038717">
    <property type="entry name" value="Tc1-like_DDE_dom"/>
</dbReference>
<proteinExistence type="inferred from homology"/>
<dbReference type="PANTHER" id="PTHR21141">
    <property type="entry name" value="60S ACIDIC RIBOSOMAL PROTEIN FAMILY MEMBER"/>
    <property type="match status" value="1"/>
</dbReference>
<comment type="function">
    <text evidence="1">Plays an important role in the elongation step of protein synthesis.</text>
</comment>
<dbReference type="Proteomes" id="UP000499080">
    <property type="component" value="Unassembled WGS sequence"/>
</dbReference>
<evidence type="ECO:0000256" key="6">
    <source>
        <dbReference type="ARBA" id="ARBA00035443"/>
    </source>
</evidence>
<evidence type="ECO:0000256" key="1">
    <source>
        <dbReference type="ARBA" id="ARBA00003362"/>
    </source>
</evidence>
<feature type="domain" description="Tc1-like transposase DDE" evidence="8">
    <location>
        <begin position="2"/>
        <end position="143"/>
    </location>
</feature>
<dbReference type="InterPro" id="IPR044076">
    <property type="entry name" value="Ribosomal_P2"/>
</dbReference>
<evidence type="ECO:0000313" key="10">
    <source>
        <dbReference type="Proteomes" id="UP000499080"/>
    </source>
</evidence>
<gene>
    <name evidence="9" type="primary">tc3a_17</name>
    <name evidence="9" type="ORF">AVEN_217906_1</name>
</gene>
<evidence type="ECO:0000259" key="8">
    <source>
        <dbReference type="Pfam" id="PF13358"/>
    </source>
</evidence>
<keyword evidence="3" id="KW-0689">Ribosomal protein</keyword>
<dbReference type="PANTHER" id="PTHR21141:SF5">
    <property type="entry name" value="LARGE RIBOSOMAL SUBUNIT PROTEIN P2"/>
    <property type="match status" value="1"/>
</dbReference>
<evidence type="ECO:0000256" key="4">
    <source>
        <dbReference type="ARBA" id="ARBA00023274"/>
    </source>
</evidence>
<dbReference type="Gene3D" id="3.30.420.10">
    <property type="entry name" value="Ribonuclease H-like superfamily/Ribonuclease H"/>
    <property type="match status" value="1"/>
</dbReference>
<dbReference type="GO" id="GO:0002182">
    <property type="term" value="P:cytoplasmic translational elongation"/>
    <property type="evidence" value="ECO:0007669"/>
    <property type="project" value="InterPro"/>
</dbReference>
<reference evidence="9 10" key="1">
    <citation type="journal article" date="2019" name="Sci. Rep.">
        <title>Orb-weaving spider Araneus ventricosus genome elucidates the spidroin gene catalogue.</title>
        <authorList>
            <person name="Kono N."/>
            <person name="Nakamura H."/>
            <person name="Ohtoshi R."/>
            <person name="Moran D.A.P."/>
            <person name="Shinohara A."/>
            <person name="Yoshida Y."/>
            <person name="Fujiwara M."/>
            <person name="Mori M."/>
            <person name="Tomita M."/>
            <person name="Arakawa K."/>
        </authorList>
    </citation>
    <scope>NUCLEOTIDE SEQUENCE [LARGE SCALE GENOMIC DNA]</scope>
</reference>
<dbReference type="FunFam" id="1.10.10.1410:FF:000002">
    <property type="entry name" value="60S acidic ribosomal protein P2"/>
    <property type="match status" value="1"/>
</dbReference>
<evidence type="ECO:0000256" key="7">
    <source>
        <dbReference type="SAM" id="MobiDB-lite"/>
    </source>
</evidence>
<dbReference type="Gene3D" id="1.10.10.1410">
    <property type="match status" value="1"/>
</dbReference>
<feature type="compositionally biased region" description="Basic and acidic residues" evidence="7">
    <location>
        <begin position="281"/>
        <end position="292"/>
    </location>
</feature>
<dbReference type="Pfam" id="PF00428">
    <property type="entry name" value="Ribosomal_60s"/>
    <property type="match status" value="1"/>
</dbReference>
<organism evidence="9 10">
    <name type="scientific">Araneus ventricosus</name>
    <name type="common">Orbweaver spider</name>
    <name type="synonym">Epeira ventricosa</name>
    <dbReference type="NCBI Taxonomy" id="182803"/>
    <lineage>
        <taxon>Eukaryota</taxon>
        <taxon>Metazoa</taxon>
        <taxon>Ecdysozoa</taxon>
        <taxon>Arthropoda</taxon>
        <taxon>Chelicerata</taxon>
        <taxon>Arachnida</taxon>
        <taxon>Araneae</taxon>
        <taxon>Araneomorphae</taxon>
        <taxon>Entelegynae</taxon>
        <taxon>Araneoidea</taxon>
        <taxon>Araneidae</taxon>
        <taxon>Araneus</taxon>
    </lineage>
</organism>